<accession>A0A916SRR0</accession>
<dbReference type="EMBL" id="BMGB01000002">
    <property type="protein sequence ID" value="GGB13648.1"/>
    <property type="molecule type" value="Genomic_DNA"/>
</dbReference>
<dbReference type="Gene3D" id="2.60.40.230">
    <property type="entry name" value="Neocarzinostatin-like"/>
    <property type="match status" value="1"/>
</dbReference>
<organism evidence="5 6">
    <name type="scientific">Conyzicola nivalis</name>
    <dbReference type="NCBI Taxonomy" id="1477021"/>
    <lineage>
        <taxon>Bacteria</taxon>
        <taxon>Bacillati</taxon>
        <taxon>Actinomycetota</taxon>
        <taxon>Actinomycetes</taxon>
        <taxon>Micrococcales</taxon>
        <taxon>Microbacteriaceae</taxon>
        <taxon>Conyzicola</taxon>
    </lineage>
</organism>
<dbReference type="Gene3D" id="2.60.40.10">
    <property type="entry name" value="Immunoglobulins"/>
    <property type="match status" value="2"/>
</dbReference>
<feature type="domain" description="Htaa" evidence="3">
    <location>
        <begin position="918"/>
        <end position="1071"/>
    </location>
</feature>
<name>A0A916SRR0_9MICO</name>
<dbReference type="Proteomes" id="UP000606922">
    <property type="component" value="Unassembled WGS sequence"/>
</dbReference>
<keyword evidence="1" id="KW-0812">Transmembrane</keyword>
<comment type="caution">
    <text evidence="5">The sequence shown here is derived from an EMBL/GenBank/DDBJ whole genome shotgun (WGS) entry which is preliminary data.</text>
</comment>
<dbReference type="InterPro" id="IPR032109">
    <property type="entry name" value="Big_3_5"/>
</dbReference>
<evidence type="ECO:0000313" key="5">
    <source>
        <dbReference type="EMBL" id="GGB13648.1"/>
    </source>
</evidence>
<evidence type="ECO:0000259" key="3">
    <source>
        <dbReference type="Pfam" id="PF04213"/>
    </source>
</evidence>
<keyword evidence="1" id="KW-1133">Transmembrane helix</keyword>
<protein>
    <submittedName>
        <fullName evidence="5">Uncharacterized protein</fullName>
    </submittedName>
</protein>
<evidence type="ECO:0000256" key="1">
    <source>
        <dbReference type="SAM" id="Phobius"/>
    </source>
</evidence>
<gene>
    <name evidence="5" type="ORF">GCM10010979_30140</name>
</gene>
<proteinExistence type="predicted"/>
<dbReference type="GO" id="GO:0005975">
    <property type="term" value="P:carbohydrate metabolic process"/>
    <property type="evidence" value="ECO:0007669"/>
    <property type="project" value="UniProtKB-ARBA"/>
</dbReference>
<keyword evidence="1" id="KW-0472">Membrane</keyword>
<reference evidence="5" key="1">
    <citation type="journal article" date="2014" name="Int. J. Syst. Evol. Microbiol.">
        <title>Complete genome sequence of Corynebacterium casei LMG S-19264T (=DSM 44701T), isolated from a smear-ripened cheese.</title>
        <authorList>
            <consortium name="US DOE Joint Genome Institute (JGI-PGF)"/>
            <person name="Walter F."/>
            <person name="Albersmeier A."/>
            <person name="Kalinowski J."/>
            <person name="Ruckert C."/>
        </authorList>
    </citation>
    <scope>NUCLEOTIDE SEQUENCE</scope>
    <source>
        <strain evidence="5">CGMCC 1.12813</strain>
    </source>
</reference>
<feature type="domain" description="Bacterial Ig-like" evidence="4">
    <location>
        <begin position="234"/>
        <end position="318"/>
    </location>
</feature>
<dbReference type="Pfam" id="PF04213">
    <property type="entry name" value="HtaA"/>
    <property type="match status" value="4"/>
</dbReference>
<evidence type="ECO:0000256" key="2">
    <source>
        <dbReference type="SAM" id="SignalP"/>
    </source>
</evidence>
<feature type="chain" id="PRO_5037894473" evidence="2">
    <location>
        <begin position="41"/>
        <end position="1423"/>
    </location>
</feature>
<feature type="domain" description="Htaa" evidence="3">
    <location>
        <begin position="48"/>
        <end position="216"/>
    </location>
</feature>
<feature type="domain" description="Htaa" evidence="3">
    <location>
        <begin position="1204"/>
        <end position="1360"/>
    </location>
</feature>
<reference evidence="5" key="2">
    <citation type="submission" date="2020-09" db="EMBL/GenBank/DDBJ databases">
        <authorList>
            <person name="Sun Q."/>
            <person name="Zhou Y."/>
        </authorList>
    </citation>
    <scope>NUCLEOTIDE SEQUENCE</scope>
    <source>
        <strain evidence="5">CGMCC 1.12813</strain>
    </source>
</reference>
<dbReference type="InterPro" id="IPR007331">
    <property type="entry name" value="Htaa"/>
</dbReference>
<dbReference type="InterPro" id="IPR013783">
    <property type="entry name" value="Ig-like_fold"/>
</dbReference>
<sequence length="1423" mass="140094">MPLVNTATRISSSARALLAALLTTLLVVSGVSLGAQPASAATGEVTSATLSWGIKQSFRTYIKSPIAKGTWTIAGNVTDTTPFAWTGGAGTASQSASTGSVGYTGSIHFQGHEGVGVPAGSYGLDLTISDVRVKQTSATAAQVVVDVYSNSLDAPTTFVQSNDVVFATVDLAAAAAASTATTVAYSAAPTVLTPEGASAFAGFYEPGTALDPVSFSWPVEQASQPAVATSTALAVPAAATIGTAVTLSATVTPAGAVGSVGFFDGATSLATAPVASGTASTSSTFSVAGAHPITAVFTPTDPAAFVSSTSAASPVTVSAAPVATVPTVVVSKSVVSAAGETITVTGSGFSPVGAATSAARPPLAGKFGGVYVTFGKFADVWKASAGATSSARTADRSTLKWVVNPADVATVGGAAAGAVAINADGTFSIDMLVKPGFTGEPATGNYGIYTYPGGGVAYPAFETATPITFATTPKVTVSKSTLTSAGEQITVTGSGFSPVGAATNATRPPLAGKFGGVYVTFGKFASTWKASAGAASSARTADRSTLKWVMNPADVATVGGAAAGAVPINADGTFSIDMLVKPGFTGEPASGNYGIYTYPGGGVTYPAFETATPITFTSGPNAPAPTSLGLTANPATVTAGAATALIAKVSPVAAGTVTFTSGGATVGVVPVGADGTATQVTPPIAAGTTTYTATFAPTDPLVYVGSTNAVTVTATAPVPSTASLDWGVKKSFRDYILSPTAHGTITTAGVTDNGGSYSFPATTGGSYDATTGVGASFYTGSVHFSGHDGVLDIEFGNPSVRLTSATAGTLSVSVGGGAPVAIANLDLGSATTSSTATSKSFVAAPATLTAAGATAFGGFYLAGTSLDPVSFTIDTTVPADPNAPTEPEVPTQPEVPVPPYVAPPSLAPIASPASLAAGSLTWGVKQSFRDYVTGSIAKGAVTTSGVASSGGSYTFGQAAGGTFDRASGVGSSNYSGSVRFTGHAGQLDVTLGDPVVRVDSASSGTLLVSVNGGASTPFATLDLAAGSRSTPNNAVSYSGVPASLTSQGAAVFSLNGSGFYAVGTPLDPVSFVIGAPNVVSNTVGATVASFKAPNTAAPTPPATTGIEVAQGTTLNAGDEVTITASGFRPNETGILVVIYSTPMVLDTNATADASGVVTWTGRLPAGLSGVHTLTLQGSVDRGVELTIAAAELATAVAGCVVDDATLTWGFKESFRAYISGSIANGEWTVADGATYAVPDFGWTAGTGGYDAESGEGQLAFAGSIAFTGHSGVLNTTVANPQIRFVDESSALLLLDVSGTTQDGAVVDNKAVEFAELDLTGVLENEGGAVTITAAPATLTDAGAAAFGTYPAGEALDPVTVAFTTAADCAVPVEEAAAAATTADVDTVSDENPIDYGWVVWLIAALLVIAAAVVVVVRLRRRKA</sequence>
<feature type="domain" description="Htaa" evidence="3">
    <location>
        <begin position="722"/>
        <end position="872"/>
    </location>
</feature>
<feature type="transmembrane region" description="Helical" evidence="1">
    <location>
        <begin position="1397"/>
        <end position="1418"/>
    </location>
</feature>
<dbReference type="Pfam" id="PF16640">
    <property type="entry name" value="Big_3_5"/>
    <property type="match status" value="1"/>
</dbReference>
<feature type="signal peptide" evidence="2">
    <location>
        <begin position="1"/>
        <end position="40"/>
    </location>
</feature>
<keyword evidence="6" id="KW-1185">Reference proteome</keyword>
<evidence type="ECO:0000313" key="6">
    <source>
        <dbReference type="Proteomes" id="UP000606922"/>
    </source>
</evidence>
<keyword evidence="2" id="KW-0732">Signal</keyword>
<evidence type="ECO:0000259" key="4">
    <source>
        <dbReference type="Pfam" id="PF16640"/>
    </source>
</evidence>